<keyword evidence="2" id="KW-0812">Transmembrane</keyword>
<keyword evidence="2" id="KW-1133">Transmembrane helix</keyword>
<organism evidence="3 4">
    <name type="scientific">Glarea lozoyensis (strain ATCC 20868 / MF5171)</name>
    <dbReference type="NCBI Taxonomy" id="1116229"/>
    <lineage>
        <taxon>Eukaryota</taxon>
        <taxon>Fungi</taxon>
        <taxon>Dikarya</taxon>
        <taxon>Ascomycota</taxon>
        <taxon>Pezizomycotina</taxon>
        <taxon>Leotiomycetes</taxon>
        <taxon>Helotiales</taxon>
        <taxon>Helotiaceae</taxon>
        <taxon>Glarea</taxon>
    </lineage>
</organism>
<dbReference type="AlphaFoldDB" id="S3DQ46"/>
<dbReference type="KEGG" id="glz:GLAREA_09734"/>
<protein>
    <submittedName>
        <fullName evidence="3">Uncharacterized protein</fullName>
    </submittedName>
</protein>
<proteinExistence type="predicted"/>
<dbReference type="OrthoDB" id="3565418at2759"/>
<evidence type="ECO:0000256" key="2">
    <source>
        <dbReference type="SAM" id="Phobius"/>
    </source>
</evidence>
<dbReference type="RefSeq" id="XP_008084521.1">
    <property type="nucleotide sequence ID" value="XM_008086330.1"/>
</dbReference>
<evidence type="ECO:0000256" key="1">
    <source>
        <dbReference type="SAM" id="MobiDB-lite"/>
    </source>
</evidence>
<dbReference type="EMBL" id="KE145368">
    <property type="protein sequence ID" value="EPE28613.1"/>
    <property type="molecule type" value="Genomic_DNA"/>
</dbReference>
<feature type="compositionally biased region" description="Polar residues" evidence="1">
    <location>
        <begin position="157"/>
        <end position="170"/>
    </location>
</feature>
<feature type="compositionally biased region" description="Polar residues" evidence="1">
    <location>
        <begin position="132"/>
        <end position="142"/>
    </location>
</feature>
<gene>
    <name evidence="3" type="ORF">GLAREA_09734</name>
</gene>
<dbReference type="Proteomes" id="UP000016922">
    <property type="component" value="Unassembled WGS sequence"/>
</dbReference>
<feature type="region of interest" description="Disordered" evidence="1">
    <location>
        <begin position="132"/>
        <end position="175"/>
    </location>
</feature>
<keyword evidence="4" id="KW-1185">Reference proteome</keyword>
<name>S3DQ46_GLAL2</name>
<keyword evidence="2" id="KW-0472">Membrane</keyword>
<evidence type="ECO:0000313" key="3">
    <source>
        <dbReference type="EMBL" id="EPE28613.1"/>
    </source>
</evidence>
<feature type="transmembrane region" description="Helical" evidence="2">
    <location>
        <begin position="182"/>
        <end position="207"/>
    </location>
</feature>
<evidence type="ECO:0000313" key="4">
    <source>
        <dbReference type="Proteomes" id="UP000016922"/>
    </source>
</evidence>
<reference evidence="3 4" key="1">
    <citation type="journal article" date="2013" name="BMC Genomics">
        <title>Genomics-driven discovery of the pneumocandin biosynthetic gene cluster in the fungus Glarea lozoyensis.</title>
        <authorList>
            <person name="Chen L."/>
            <person name="Yue Q."/>
            <person name="Zhang X."/>
            <person name="Xiang M."/>
            <person name="Wang C."/>
            <person name="Li S."/>
            <person name="Che Y."/>
            <person name="Ortiz-Lopez F.J."/>
            <person name="Bills G.F."/>
            <person name="Liu X."/>
            <person name="An Z."/>
        </authorList>
    </citation>
    <scope>NUCLEOTIDE SEQUENCE [LARGE SCALE GENOMIC DNA]</scope>
    <source>
        <strain evidence="4">ATCC 20868 / MF5171</strain>
    </source>
</reference>
<dbReference type="HOGENOM" id="CLU_1315513_0_0_1"/>
<accession>S3DQ46</accession>
<dbReference type="GeneID" id="19468781"/>
<sequence length="209" mass="21375">MLLSKTLSSKDLAARAANWTTQAWQTHCNNIDYFGDNDQCCIHLSGPNWKSCNGVGYATISDSQVLCYDLTDKHDCCKDDSVCDTGLGCCSGTCCQTSSSTTVCRDGCVAVNGTGCKAGTCAHGADQINTAEPDQTSVADSETATTSSGGSKVTGTPGATTSGPQASPSPSAEGPLTRADKIALGCGIGVGLPATLVAIYMCVVSCFKR</sequence>
<feature type="compositionally biased region" description="Low complexity" evidence="1">
    <location>
        <begin position="143"/>
        <end position="156"/>
    </location>
</feature>